<comment type="subcellular location">
    <subcellularLocation>
        <location evidence="1">Membrane</location>
        <topology evidence="1">Multi-pass membrane protein</topology>
    </subcellularLocation>
</comment>
<keyword evidence="2" id="KW-0716">Sensory transduction</keyword>
<evidence type="ECO:0000256" key="2">
    <source>
        <dbReference type="ARBA" id="ARBA00022606"/>
    </source>
</evidence>
<evidence type="ECO:0000256" key="7">
    <source>
        <dbReference type="ARBA" id="ARBA00023224"/>
    </source>
</evidence>
<gene>
    <name evidence="9" type="ORF">UY3_16625</name>
</gene>
<keyword evidence="10" id="KW-1185">Reference proteome</keyword>
<accession>M7AP13</accession>
<dbReference type="AlphaFoldDB" id="M7AP13"/>
<dbReference type="InterPro" id="IPR000725">
    <property type="entry name" value="Olfact_rcpt"/>
</dbReference>
<evidence type="ECO:0000256" key="6">
    <source>
        <dbReference type="ARBA" id="ARBA00023136"/>
    </source>
</evidence>
<evidence type="ECO:0000256" key="8">
    <source>
        <dbReference type="SAM" id="SignalP"/>
    </source>
</evidence>
<dbReference type="SUPFAM" id="SSF81321">
    <property type="entry name" value="Family A G protein-coupled receptor-like"/>
    <property type="match status" value="1"/>
</dbReference>
<sequence>MVGLDSLLILLSYVMILKTVLSIASHVECVRALNTCVYHLCTVLLFYAPEIGLSVIGRFGNSSPPFRFSWAMSACSSRPNHVQREMLTPSREDNQGVHQVKGNYVTRL</sequence>
<dbReference type="GO" id="GO:0005886">
    <property type="term" value="C:plasma membrane"/>
    <property type="evidence" value="ECO:0007669"/>
    <property type="project" value="TreeGrafter"/>
</dbReference>
<evidence type="ECO:0000313" key="9">
    <source>
        <dbReference type="EMBL" id="EMP26289.1"/>
    </source>
</evidence>
<dbReference type="Pfam" id="PF13853">
    <property type="entry name" value="7tm_4"/>
    <property type="match status" value="1"/>
</dbReference>
<keyword evidence="9" id="KW-0675">Receptor</keyword>
<evidence type="ECO:0000256" key="3">
    <source>
        <dbReference type="ARBA" id="ARBA00022692"/>
    </source>
</evidence>
<organism evidence="9 10">
    <name type="scientific">Chelonia mydas</name>
    <name type="common">Green sea-turtle</name>
    <name type="synonym">Chelonia agassizi</name>
    <dbReference type="NCBI Taxonomy" id="8469"/>
    <lineage>
        <taxon>Eukaryota</taxon>
        <taxon>Metazoa</taxon>
        <taxon>Chordata</taxon>
        <taxon>Craniata</taxon>
        <taxon>Vertebrata</taxon>
        <taxon>Euteleostomi</taxon>
        <taxon>Archelosauria</taxon>
        <taxon>Testudinata</taxon>
        <taxon>Testudines</taxon>
        <taxon>Cryptodira</taxon>
        <taxon>Durocryptodira</taxon>
        <taxon>Americhelydia</taxon>
        <taxon>Chelonioidea</taxon>
        <taxon>Cheloniidae</taxon>
        <taxon>Chelonia</taxon>
    </lineage>
</organism>
<evidence type="ECO:0000256" key="4">
    <source>
        <dbReference type="ARBA" id="ARBA00022725"/>
    </source>
</evidence>
<name>M7AP13_CHEMY</name>
<dbReference type="GO" id="GO:0007186">
    <property type="term" value="P:G protein-coupled receptor signaling pathway"/>
    <property type="evidence" value="ECO:0007669"/>
    <property type="project" value="InterPro"/>
</dbReference>
<keyword evidence="8" id="KW-0732">Signal</keyword>
<evidence type="ECO:0000313" key="10">
    <source>
        <dbReference type="Proteomes" id="UP000031443"/>
    </source>
</evidence>
<keyword evidence="3" id="KW-0812">Transmembrane</keyword>
<keyword evidence="4" id="KW-0552">Olfaction</keyword>
<evidence type="ECO:0000256" key="1">
    <source>
        <dbReference type="ARBA" id="ARBA00004141"/>
    </source>
</evidence>
<feature type="chain" id="PRO_5004079690" evidence="8">
    <location>
        <begin position="23"/>
        <end position="108"/>
    </location>
</feature>
<reference evidence="10" key="1">
    <citation type="journal article" date="2013" name="Nat. Genet.">
        <title>The draft genomes of soft-shell turtle and green sea turtle yield insights into the development and evolution of the turtle-specific body plan.</title>
        <authorList>
            <person name="Wang Z."/>
            <person name="Pascual-Anaya J."/>
            <person name="Zadissa A."/>
            <person name="Li W."/>
            <person name="Niimura Y."/>
            <person name="Huang Z."/>
            <person name="Li C."/>
            <person name="White S."/>
            <person name="Xiong Z."/>
            <person name="Fang D."/>
            <person name="Wang B."/>
            <person name="Ming Y."/>
            <person name="Chen Y."/>
            <person name="Zheng Y."/>
            <person name="Kuraku S."/>
            <person name="Pignatelli M."/>
            <person name="Herrero J."/>
            <person name="Beal K."/>
            <person name="Nozawa M."/>
            <person name="Li Q."/>
            <person name="Wang J."/>
            <person name="Zhang H."/>
            <person name="Yu L."/>
            <person name="Shigenobu S."/>
            <person name="Wang J."/>
            <person name="Liu J."/>
            <person name="Flicek P."/>
            <person name="Searle S."/>
            <person name="Wang J."/>
            <person name="Kuratani S."/>
            <person name="Yin Y."/>
            <person name="Aken B."/>
            <person name="Zhang G."/>
            <person name="Irie N."/>
        </authorList>
    </citation>
    <scope>NUCLEOTIDE SEQUENCE [LARGE SCALE GENOMIC DNA]</scope>
</reference>
<dbReference type="Proteomes" id="UP000031443">
    <property type="component" value="Unassembled WGS sequence"/>
</dbReference>
<dbReference type="PANTHER" id="PTHR26450:SF104">
    <property type="entry name" value="OLFACTORY RECEPTOR"/>
    <property type="match status" value="1"/>
</dbReference>
<dbReference type="PANTHER" id="PTHR26450">
    <property type="entry name" value="OLFACTORY RECEPTOR 56B1-RELATED"/>
    <property type="match status" value="1"/>
</dbReference>
<keyword evidence="7" id="KW-0807">Transducer</keyword>
<keyword evidence="5" id="KW-1133">Transmembrane helix</keyword>
<dbReference type="GO" id="GO:0004984">
    <property type="term" value="F:olfactory receptor activity"/>
    <property type="evidence" value="ECO:0007669"/>
    <property type="project" value="InterPro"/>
</dbReference>
<protein>
    <submittedName>
        <fullName evidence="9">Olfactory receptor 51G2</fullName>
    </submittedName>
</protein>
<dbReference type="EMBL" id="KB581774">
    <property type="protein sequence ID" value="EMP26289.1"/>
    <property type="molecule type" value="Genomic_DNA"/>
</dbReference>
<feature type="signal peptide" evidence="8">
    <location>
        <begin position="1"/>
        <end position="22"/>
    </location>
</feature>
<proteinExistence type="predicted"/>
<keyword evidence="6" id="KW-0472">Membrane</keyword>
<dbReference type="InterPro" id="IPR050402">
    <property type="entry name" value="OR51/52/56-like"/>
</dbReference>
<evidence type="ECO:0000256" key="5">
    <source>
        <dbReference type="ARBA" id="ARBA00022989"/>
    </source>
</evidence>